<dbReference type="Proteomes" id="UP001243420">
    <property type="component" value="Chromosome"/>
</dbReference>
<proteinExistence type="predicted"/>
<evidence type="ECO:0008006" key="3">
    <source>
        <dbReference type="Google" id="ProtNLM"/>
    </source>
</evidence>
<evidence type="ECO:0000313" key="1">
    <source>
        <dbReference type="EMBL" id="WGH78852.1"/>
    </source>
</evidence>
<evidence type="ECO:0000313" key="2">
    <source>
        <dbReference type="Proteomes" id="UP001243420"/>
    </source>
</evidence>
<dbReference type="EMBL" id="CP122537">
    <property type="protein sequence ID" value="WGH78852.1"/>
    <property type="molecule type" value="Genomic_DNA"/>
</dbReference>
<dbReference type="RefSeq" id="WP_279965603.1">
    <property type="nucleotide sequence ID" value="NZ_CP122537.1"/>
</dbReference>
<reference evidence="1 2" key="1">
    <citation type="submission" date="2023-04" db="EMBL/GenBank/DDBJ databases">
        <title>Jannaschia ovalis sp. nov., a marine bacterium isolated from sea tidal flat.</title>
        <authorList>
            <person name="Kwon D.Y."/>
            <person name="Kim J.-J."/>
        </authorList>
    </citation>
    <scope>NUCLEOTIDE SEQUENCE [LARGE SCALE GENOMIC DNA]</scope>
    <source>
        <strain evidence="1 2">GRR-S6-38</strain>
    </source>
</reference>
<keyword evidence="2" id="KW-1185">Reference proteome</keyword>
<protein>
    <recommendedName>
        <fullName evidence="3">Protease inhibitor Inh</fullName>
    </recommendedName>
</protein>
<organism evidence="1 2">
    <name type="scientific">Jannaschia ovalis</name>
    <dbReference type="NCBI Taxonomy" id="3038773"/>
    <lineage>
        <taxon>Bacteria</taxon>
        <taxon>Pseudomonadati</taxon>
        <taxon>Pseudomonadota</taxon>
        <taxon>Alphaproteobacteria</taxon>
        <taxon>Rhodobacterales</taxon>
        <taxon>Roseobacteraceae</taxon>
        <taxon>Jannaschia</taxon>
    </lineage>
</organism>
<name>A0ABY8LC01_9RHOB</name>
<dbReference type="PROSITE" id="PS51257">
    <property type="entry name" value="PROKAR_LIPOPROTEIN"/>
    <property type="match status" value="1"/>
</dbReference>
<accession>A0ABY8LC01</accession>
<sequence length="147" mass="14775">MRPSLAVLAPLALAACQPLGSETGGGGFDIPPGEVRVAGVQASGSRVTLAMSNGTRCIGLRPEGTQSGWSGVTGDCGFALPYDVTFKQGGAPTRFTIEDPAGAMSTDGALVPRAEVYVTDVDGVRRLFIAPLGPGTRLTTAPAAAAS</sequence>
<gene>
    <name evidence="1" type="ORF">P8627_00915</name>
</gene>